<dbReference type="InterPro" id="IPR050925">
    <property type="entry name" value="Rhomboid_protease_S54"/>
</dbReference>
<feature type="transmembrane region" description="Helical" evidence="9">
    <location>
        <begin position="128"/>
        <end position="147"/>
    </location>
</feature>
<dbReference type="GO" id="GO:0004252">
    <property type="term" value="F:serine-type endopeptidase activity"/>
    <property type="evidence" value="ECO:0000318"/>
    <property type="project" value="GO_Central"/>
</dbReference>
<protein>
    <submittedName>
        <fullName evidence="11">Predicted protein</fullName>
    </submittedName>
</protein>
<dbReference type="RefSeq" id="XP_044977132.1">
    <property type="nucleotide sequence ID" value="XM_045121197.1"/>
</dbReference>
<dbReference type="InterPro" id="IPR035952">
    <property type="entry name" value="Rhomboid-like_sf"/>
</dbReference>
<proteinExistence type="evidence at transcript level"/>
<comment type="subcellular location">
    <subcellularLocation>
        <location evidence="1">Membrane</location>
        <topology evidence="1">Multi-pass membrane protein</topology>
    </subcellularLocation>
</comment>
<dbReference type="AlphaFoldDB" id="F2CW72"/>
<evidence type="ECO:0000256" key="7">
    <source>
        <dbReference type="ARBA" id="ARBA00022989"/>
    </source>
</evidence>
<dbReference type="InterPro" id="IPR022764">
    <property type="entry name" value="Peptidase_S54_rhomboid_dom"/>
</dbReference>
<dbReference type="Pfam" id="PF01694">
    <property type="entry name" value="Rhomboid"/>
    <property type="match status" value="1"/>
</dbReference>
<evidence type="ECO:0000256" key="3">
    <source>
        <dbReference type="ARBA" id="ARBA00022670"/>
    </source>
</evidence>
<dbReference type="SMR" id="F2CW72"/>
<evidence type="ECO:0000256" key="2">
    <source>
        <dbReference type="ARBA" id="ARBA00009045"/>
    </source>
</evidence>
<feature type="domain" description="Peptidase S54 rhomboid" evidence="10">
    <location>
        <begin position="166"/>
        <end position="316"/>
    </location>
</feature>
<keyword evidence="3" id="KW-0645">Protease</keyword>
<sequence>MAMRRRLPQFQTLLAQQALRSAIPKPRPLANPLMRPLHCPSTPAAASRSPLSHSLWRSPGSGGTLLPVSAAAVAAAARAATKRWLTARAAGSLELFSLQRRRSSDWLSSSSTFPRRVPWGRWLPSADGMVLMLMGANVAVYMLWHMVDPIFMKEHFTVSLDNVKSGRLHTLLTSAFSQFVPGHLFSNMMCLYFFGSSISSMLGPAFLLKLYIAGALVGSTFYLVEKAFIAPRRQLYAGWDMQRSNSLGASAAVNAIVLLHIFLKPKGRIYLYLLIPVPAAFVGAAWIGLDLWRAKEGQGQTSAASHLGGTLVAALVWARIRKGWI</sequence>
<reference evidence="12" key="4">
    <citation type="submission" date="2022-01" db="UniProtKB">
        <authorList>
            <consortium name="EnsemblPlants"/>
        </authorList>
    </citation>
    <scope>IDENTIFICATION</scope>
    <source>
        <strain evidence="12">subsp. vulgare</strain>
    </source>
</reference>
<feature type="transmembrane region" description="Helical" evidence="9">
    <location>
        <begin position="206"/>
        <end position="224"/>
    </location>
</feature>
<organism evidence="11">
    <name type="scientific">Hordeum vulgare subsp. vulgare</name>
    <name type="common">Domesticated barley</name>
    <dbReference type="NCBI Taxonomy" id="112509"/>
    <lineage>
        <taxon>Eukaryota</taxon>
        <taxon>Viridiplantae</taxon>
        <taxon>Streptophyta</taxon>
        <taxon>Embryophyta</taxon>
        <taxon>Tracheophyta</taxon>
        <taxon>Spermatophyta</taxon>
        <taxon>Magnoliopsida</taxon>
        <taxon>Liliopsida</taxon>
        <taxon>Poales</taxon>
        <taxon>Poaceae</taxon>
        <taxon>BOP clade</taxon>
        <taxon>Pooideae</taxon>
        <taxon>Triticodae</taxon>
        <taxon>Triticeae</taxon>
        <taxon>Hordeinae</taxon>
        <taxon>Hordeum</taxon>
    </lineage>
</organism>
<keyword evidence="8 9" id="KW-0472">Membrane</keyword>
<dbReference type="Gramene" id="HORVU.MOREX.r2.3HG0241740.1">
    <property type="protein sequence ID" value="HORVU.MOREX.r2.3HG0241740.1"/>
    <property type="gene ID" value="HORVU.MOREX.r2.3HG0241740"/>
</dbReference>
<keyword evidence="5" id="KW-0378">Hydrolase</keyword>
<reference evidence="12" key="3">
    <citation type="submission" date="2020-10" db="EMBL/GenBank/DDBJ databases">
        <authorList>
            <person name="Scholz U."/>
            <person name="Mascher M."/>
            <person name="Fiebig A."/>
        </authorList>
    </citation>
    <scope>NUCLEOTIDE SEQUENCE [LARGE SCALE GENOMIC DNA]</scope>
    <source>
        <strain evidence="12">cv. Morex</strain>
    </source>
</reference>
<dbReference type="GO" id="GO:0006508">
    <property type="term" value="P:proteolysis"/>
    <property type="evidence" value="ECO:0007669"/>
    <property type="project" value="UniProtKB-KW"/>
</dbReference>
<dbReference type="PANTHER" id="PTHR43731">
    <property type="entry name" value="RHOMBOID PROTEASE"/>
    <property type="match status" value="1"/>
</dbReference>
<dbReference type="EMBL" id="AK355875">
    <property type="protein sequence ID" value="BAJ87093.1"/>
    <property type="molecule type" value="mRNA"/>
</dbReference>
<dbReference type="EnsemblPlants" id="HORVU.MOREX.r3.3HG0290900.1">
    <property type="protein sequence ID" value="HORVU.MOREX.r3.3HG0290900.1"/>
    <property type="gene ID" value="HORVU.MOREX.r3.3HG0290900"/>
</dbReference>
<keyword evidence="6" id="KW-0809">Transit peptide</keyword>
<dbReference type="Gramene" id="HORVU.MOREX.r3.3HG0290900.1">
    <property type="protein sequence ID" value="HORVU.MOREX.r3.3HG0290900.1"/>
    <property type="gene ID" value="HORVU.MOREX.r3.3HG0290900"/>
</dbReference>
<dbReference type="Proteomes" id="UP000011116">
    <property type="component" value="Chromosome 3H"/>
</dbReference>
<dbReference type="FunFam" id="1.20.1540.10:FF:000018">
    <property type="entry name" value="RHOMBOID-like protein 12, mitochondrial"/>
    <property type="match status" value="1"/>
</dbReference>
<dbReference type="SUPFAM" id="SSF144091">
    <property type="entry name" value="Rhomboid-like"/>
    <property type="match status" value="1"/>
</dbReference>
<dbReference type="Gene3D" id="1.20.1540.10">
    <property type="entry name" value="Rhomboid-like"/>
    <property type="match status" value="1"/>
</dbReference>
<keyword evidence="7 9" id="KW-1133">Transmembrane helix</keyword>
<comment type="similarity">
    <text evidence="2">Belongs to the peptidase S54 family.</text>
</comment>
<dbReference type="OrthoDB" id="418595at2759"/>
<dbReference type="GO" id="GO:0016020">
    <property type="term" value="C:membrane"/>
    <property type="evidence" value="ECO:0007669"/>
    <property type="project" value="UniProtKB-SubCell"/>
</dbReference>
<evidence type="ECO:0000256" key="5">
    <source>
        <dbReference type="ARBA" id="ARBA00022801"/>
    </source>
</evidence>
<keyword evidence="13" id="KW-1185">Reference proteome</keyword>
<evidence type="ECO:0000313" key="13">
    <source>
        <dbReference type="Proteomes" id="UP000011116"/>
    </source>
</evidence>
<evidence type="ECO:0000256" key="4">
    <source>
        <dbReference type="ARBA" id="ARBA00022692"/>
    </source>
</evidence>
<keyword evidence="4 9" id="KW-0812">Transmembrane</keyword>
<dbReference type="GeneID" id="123444477"/>
<dbReference type="KEGG" id="hvg:123444477"/>
<name>F2CW72_HORVV</name>
<reference evidence="13" key="2">
    <citation type="journal article" date="2012" name="Nature">
        <title>A physical, genetic and functional sequence assembly of the barley genome.</title>
        <authorList>
            <consortium name="The International Barley Genome Sequencing Consortium"/>
            <person name="Mayer K.F."/>
            <person name="Waugh R."/>
            <person name="Brown J.W."/>
            <person name="Schulman A."/>
            <person name="Langridge P."/>
            <person name="Platzer M."/>
            <person name="Fincher G.B."/>
            <person name="Muehlbauer G.J."/>
            <person name="Sato K."/>
            <person name="Close T.J."/>
            <person name="Wise R.P."/>
            <person name="Stein N."/>
        </authorList>
    </citation>
    <scope>NUCLEOTIDE SEQUENCE [LARGE SCALE GENOMIC DNA]</scope>
    <source>
        <strain evidence="13">cv. Morex</strain>
    </source>
</reference>
<evidence type="ECO:0000256" key="9">
    <source>
        <dbReference type="SAM" id="Phobius"/>
    </source>
</evidence>
<evidence type="ECO:0000256" key="8">
    <source>
        <dbReference type="ARBA" id="ARBA00023136"/>
    </source>
</evidence>
<feature type="transmembrane region" description="Helical" evidence="9">
    <location>
        <begin position="269"/>
        <end position="289"/>
    </location>
</feature>
<evidence type="ECO:0000256" key="1">
    <source>
        <dbReference type="ARBA" id="ARBA00004141"/>
    </source>
</evidence>
<evidence type="ECO:0000313" key="11">
    <source>
        <dbReference type="EMBL" id="BAJ87093.1"/>
    </source>
</evidence>
<feature type="transmembrane region" description="Helical" evidence="9">
    <location>
        <begin position="245"/>
        <end position="263"/>
    </location>
</feature>
<reference evidence="11" key="1">
    <citation type="journal article" date="2011" name="Plant Physiol.">
        <title>Comprehensive sequence analysis of 24,783 barley full-length cDNAs derived from 12 clone libraries.</title>
        <authorList>
            <person name="Matsumoto T."/>
            <person name="Tanaka T."/>
            <person name="Sakai H."/>
            <person name="Amano N."/>
            <person name="Kanamori H."/>
            <person name="Kurita K."/>
            <person name="Kikuta A."/>
            <person name="Kamiya K."/>
            <person name="Yamamoto M."/>
            <person name="Ikawa H."/>
            <person name="Fujii N."/>
            <person name="Hori K."/>
            <person name="Itoh T."/>
            <person name="Sato K."/>
        </authorList>
    </citation>
    <scope>NUCLEOTIDE SEQUENCE</scope>
    <source>
        <tissue evidence="11">Shoot</tissue>
    </source>
</reference>
<accession>F2CW72</accession>
<dbReference type="PANTHER" id="PTHR43731:SF14">
    <property type="entry name" value="PRESENILIN-ASSOCIATED RHOMBOID-LIKE PROTEIN, MITOCHONDRIAL"/>
    <property type="match status" value="1"/>
</dbReference>
<evidence type="ECO:0000313" key="12">
    <source>
        <dbReference type="EnsemblPlants" id="HORVU.MOREX.r3.3HG0290900.1"/>
    </source>
</evidence>
<evidence type="ECO:0000259" key="10">
    <source>
        <dbReference type="Pfam" id="PF01694"/>
    </source>
</evidence>
<gene>
    <name evidence="12" type="primary">LOC123444477</name>
</gene>
<evidence type="ECO:0000256" key="6">
    <source>
        <dbReference type="ARBA" id="ARBA00022946"/>
    </source>
</evidence>